<dbReference type="Proteomes" id="UP000814243">
    <property type="component" value="Unassembled WGS sequence"/>
</dbReference>
<evidence type="ECO:0000259" key="1">
    <source>
        <dbReference type="Pfam" id="PF03372"/>
    </source>
</evidence>
<dbReference type="InterPro" id="IPR036691">
    <property type="entry name" value="Endo/exonu/phosph_ase_sf"/>
</dbReference>
<evidence type="ECO:0000313" key="3">
    <source>
        <dbReference type="Proteomes" id="UP000814243"/>
    </source>
</evidence>
<reference evidence="2" key="1">
    <citation type="journal article" date="2021" name="G3 (Bethesda)">
        <title>Genome and transcriptome analysis of the beet armyworm Spodoptera exigua reveals targets for pest control. .</title>
        <authorList>
            <person name="Simon S."/>
            <person name="Breeschoten T."/>
            <person name="Jansen H.J."/>
            <person name="Dirks R.P."/>
            <person name="Schranz M.E."/>
            <person name="Ros V.I.D."/>
        </authorList>
    </citation>
    <scope>NUCLEOTIDE SEQUENCE</scope>
    <source>
        <strain evidence="2">TB_SE_WUR_2020</strain>
    </source>
</reference>
<dbReference type="InterPro" id="IPR005135">
    <property type="entry name" value="Endo/exonuclease/phosphatase"/>
</dbReference>
<name>A0A922SI58_SPOEX</name>
<feature type="domain" description="Endonuclease/exonuclease/phosphatase" evidence="1">
    <location>
        <begin position="20"/>
        <end position="164"/>
    </location>
</feature>
<evidence type="ECO:0000313" key="2">
    <source>
        <dbReference type="EMBL" id="KAH9638585.1"/>
    </source>
</evidence>
<dbReference type="GO" id="GO:0003824">
    <property type="term" value="F:catalytic activity"/>
    <property type="evidence" value="ECO:0007669"/>
    <property type="project" value="InterPro"/>
</dbReference>
<dbReference type="AlphaFoldDB" id="A0A922SI58"/>
<dbReference type="Gene3D" id="3.60.10.10">
    <property type="entry name" value="Endonuclease/exonuclease/phosphatase"/>
    <property type="match status" value="1"/>
</dbReference>
<dbReference type="SUPFAM" id="SSF56219">
    <property type="entry name" value="DNase I-like"/>
    <property type="match status" value="1"/>
</dbReference>
<dbReference type="PANTHER" id="PTHR46670:SF3">
    <property type="entry name" value="ENDONUCLEASE_EXONUCLEASE_PHOSPHATASE DOMAIN-CONTAINING PROTEIN"/>
    <property type="match status" value="1"/>
</dbReference>
<gene>
    <name evidence="2" type="ORF">HF086_012324</name>
</gene>
<dbReference type="EMBL" id="JACEFF010000385">
    <property type="protein sequence ID" value="KAH9638585.1"/>
    <property type="molecule type" value="Genomic_DNA"/>
</dbReference>
<dbReference type="PANTHER" id="PTHR46670">
    <property type="entry name" value="ENDO/EXONUCLEASE/PHOSPHATASE DOMAIN-CONTAINING PROTEIN"/>
    <property type="match status" value="1"/>
</dbReference>
<comment type="caution">
    <text evidence="2">The sequence shown here is derived from an EMBL/GenBank/DDBJ whole genome shotgun (WGS) entry which is preliminary data.</text>
</comment>
<accession>A0A922SI58</accession>
<protein>
    <recommendedName>
        <fullName evidence="1">Endonuclease/exonuclease/phosphatase domain-containing protein</fullName>
    </recommendedName>
</protein>
<dbReference type="Pfam" id="PF03372">
    <property type="entry name" value="Exo_endo_phos"/>
    <property type="match status" value="1"/>
</dbReference>
<organism evidence="2 3">
    <name type="scientific">Spodoptera exigua</name>
    <name type="common">Beet armyworm</name>
    <name type="synonym">Noctua fulgens</name>
    <dbReference type="NCBI Taxonomy" id="7107"/>
    <lineage>
        <taxon>Eukaryota</taxon>
        <taxon>Metazoa</taxon>
        <taxon>Ecdysozoa</taxon>
        <taxon>Arthropoda</taxon>
        <taxon>Hexapoda</taxon>
        <taxon>Insecta</taxon>
        <taxon>Pterygota</taxon>
        <taxon>Neoptera</taxon>
        <taxon>Endopterygota</taxon>
        <taxon>Lepidoptera</taxon>
        <taxon>Glossata</taxon>
        <taxon>Ditrysia</taxon>
        <taxon>Noctuoidea</taxon>
        <taxon>Noctuidae</taxon>
        <taxon>Amphipyrinae</taxon>
        <taxon>Spodoptera</taxon>
    </lineage>
</organism>
<sequence>MPKSKCLKFGFLNAGSLGTKHDEFRIAMSEHSVDVMAINETWLRPGEEGRAPSVPGYRLKHVPRSSSVRGGRGGGVGFYIKTGIKARVMKHFEQSDVEQMWLLIIVNGRKILVGTAYRPPWFDLTGFLDGITDSVTALAPYDYVILLGDFNVNLLNNDYKTTTLLDFINYTQMNQVVQTPTHFVGDSGTLIDIVCTDIKVRNVVVNHISELGSHSFITCEAVIKKEKVKPRTVSYRPLQDILVEQFTADLKSIPCYLTSMHPCEQKDLKTFLPHGLLTT</sequence>
<proteinExistence type="predicted"/>